<sequence length="114" mass="12441">MDAGLGRFTPTKEFVKQVMEELCKIADVERSTTKGYDSHANGPNEKSMCVIYALLACRVSVSSAADARTRRTRQESPRRERPGGCQNCGDLARKQKPGGETPMDPGALPPAHYS</sequence>
<reference evidence="2 3" key="1">
    <citation type="submission" date="2018-11" db="EMBL/GenBank/DDBJ databases">
        <authorList>
            <consortium name="Pathogen Informatics"/>
        </authorList>
    </citation>
    <scope>NUCLEOTIDE SEQUENCE [LARGE SCALE GENOMIC DNA]</scope>
</reference>
<feature type="compositionally biased region" description="Basic and acidic residues" evidence="1">
    <location>
        <begin position="67"/>
        <end position="82"/>
    </location>
</feature>
<name>A0A183FQF4_HELPZ</name>
<organism evidence="3 4">
    <name type="scientific">Heligmosomoides polygyrus</name>
    <name type="common">Parasitic roundworm</name>
    <dbReference type="NCBI Taxonomy" id="6339"/>
    <lineage>
        <taxon>Eukaryota</taxon>
        <taxon>Metazoa</taxon>
        <taxon>Ecdysozoa</taxon>
        <taxon>Nematoda</taxon>
        <taxon>Chromadorea</taxon>
        <taxon>Rhabditida</taxon>
        <taxon>Rhabditina</taxon>
        <taxon>Rhabditomorpha</taxon>
        <taxon>Strongyloidea</taxon>
        <taxon>Heligmosomidae</taxon>
        <taxon>Heligmosomoides</taxon>
    </lineage>
</organism>
<protein>
    <submittedName>
        <fullName evidence="4">Integrase catalytic domain-containing protein</fullName>
    </submittedName>
</protein>
<reference evidence="4" key="2">
    <citation type="submission" date="2019-09" db="UniProtKB">
        <authorList>
            <consortium name="WormBaseParasite"/>
        </authorList>
    </citation>
    <scope>IDENTIFICATION</scope>
</reference>
<proteinExistence type="predicted"/>
<evidence type="ECO:0000313" key="3">
    <source>
        <dbReference type="Proteomes" id="UP000050761"/>
    </source>
</evidence>
<dbReference type="Proteomes" id="UP000050761">
    <property type="component" value="Unassembled WGS sequence"/>
</dbReference>
<gene>
    <name evidence="2" type="ORF">HPBE_LOCUS9965</name>
</gene>
<dbReference type="WBParaSite" id="HPBE_0000996401-mRNA-1">
    <property type="protein sequence ID" value="HPBE_0000996401-mRNA-1"/>
    <property type="gene ID" value="HPBE_0000996401"/>
</dbReference>
<accession>A0A183FQF4</accession>
<dbReference type="EMBL" id="UZAH01026607">
    <property type="protein sequence ID" value="VDO83057.1"/>
    <property type="molecule type" value="Genomic_DNA"/>
</dbReference>
<feature type="region of interest" description="Disordered" evidence="1">
    <location>
        <begin position="63"/>
        <end position="114"/>
    </location>
</feature>
<accession>A0A3P7ZG25</accession>
<keyword evidence="3" id="KW-1185">Reference proteome</keyword>
<dbReference type="OrthoDB" id="5839379at2759"/>
<evidence type="ECO:0000313" key="2">
    <source>
        <dbReference type="EMBL" id="VDO83057.1"/>
    </source>
</evidence>
<evidence type="ECO:0000313" key="4">
    <source>
        <dbReference type="WBParaSite" id="HPBE_0000996401-mRNA-1"/>
    </source>
</evidence>
<evidence type="ECO:0000256" key="1">
    <source>
        <dbReference type="SAM" id="MobiDB-lite"/>
    </source>
</evidence>
<dbReference type="AlphaFoldDB" id="A0A183FQF4"/>